<feature type="compositionally biased region" description="Pro residues" evidence="2">
    <location>
        <begin position="1212"/>
        <end position="1228"/>
    </location>
</feature>
<evidence type="ECO:0000259" key="3">
    <source>
        <dbReference type="Pfam" id="PF15058"/>
    </source>
</evidence>
<dbReference type="Proteomes" id="UP001178461">
    <property type="component" value="Chromosome 7"/>
</dbReference>
<feature type="domain" description="Speriolin C-terminal" evidence="4">
    <location>
        <begin position="1275"/>
        <end position="1421"/>
    </location>
</feature>
<dbReference type="InterPro" id="IPR026715">
    <property type="entry name" value="SPATC1"/>
</dbReference>
<gene>
    <name evidence="5" type="ORF">PODLI_1B028293</name>
</gene>
<dbReference type="Pfam" id="PF15058">
    <property type="entry name" value="Speriolin_N"/>
    <property type="match status" value="1"/>
</dbReference>
<reference evidence="5" key="1">
    <citation type="submission" date="2022-12" db="EMBL/GenBank/DDBJ databases">
        <authorList>
            <person name="Alioto T."/>
            <person name="Alioto T."/>
            <person name="Gomez Garrido J."/>
        </authorList>
    </citation>
    <scope>NUCLEOTIDE SEQUENCE</scope>
</reference>
<evidence type="ECO:0000313" key="5">
    <source>
        <dbReference type="EMBL" id="CAI5778756.1"/>
    </source>
</evidence>
<dbReference type="Pfam" id="PF15059">
    <property type="entry name" value="Speriolin_C"/>
    <property type="match status" value="1"/>
</dbReference>
<dbReference type="InterPro" id="IPR029384">
    <property type="entry name" value="Speriolin_C"/>
</dbReference>
<feature type="compositionally biased region" description="Low complexity" evidence="2">
    <location>
        <begin position="97"/>
        <end position="106"/>
    </location>
</feature>
<evidence type="ECO:0000259" key="4">
    <source>
        <dbReference type="Pfam" id="PF15059"/>
    </source>
</evidence>
<feature type="region of interest" description="Disordered" evidence="2">
    <location>
        <begin position="927"/>
        <end position="957"/>
    </location>
</feature>
<feature type="region of interest" description="Disordered" evidence="2">
    <location>
        <begin position="94"/>
        <end position="126"/>
    </location>
</feature>
<dbReference type="InterPro" id="IPR029385">
    <property type="entry name" value="Speriolin_N"/>
</dbReference>
<sequence length="1421" mass="155457">MAIFARYDDLKKEIDALVAENDELKHLIQMLKENQELKSILRNQYNETNLIPKFESTRIDARNPMLNNTFQESHSWEQARFAPNTNFRVTVRRRLPSDSPSSPISPAGGTIIRRSPPGPRVSTPLNMTDRAAGLQVVRFAPDTTTANAALYPAHQSLATSSSQSPKGYCYECSSPVHPHHPQTSSSQSPKGYCYECSSPVHPHHPQTSSTTSSDPSNTSLAGGTVYTVGVPPLLCWPSSMSPGVDSVVLPPGRPKVARTQTVDITTLQPSSGGSYSPNANQTREIESTWSWPSSMSPGDDTVFLPPGRPKVARTQTVDITTLQPSSGGSYSPNANQTREIESTWSWPSSMSPGDDTVFLPPGRPKVARTQTVDITTLQPSSGGSYSPNANQTRELESTWSWPSSMSPGDDTVFLPPGRPKVARTQTVDITTLQPSSGGSYSPNANQTRELESYWSLPSSMSPGVDLVVLPPGRPKVARTQTVDITTLQPSSGGSYSPNANQTREIESYWSWPSSMSPGDDTVFLPPGRPKVARTQTVDITTLQPSSGGSYSPYANQTRELESYWSLPSSMSPGVDLVVLPPGRPKVARTQTVDITTLQPSSGGSYSPNANQTREIESYWSWPSSMSPGDDTVFLPPGRPKVARTQTVDITTLQPSSGGSYSPNANQTRELESTWSWPSSMSPGDDTVFLPPGRPKVARTQTVDITTLQPSSGGSYSPNANQTRELESTWSWPSSMSPGDDTVFLPPGRPKVARTQTVDITTLQPSSGGSYSPNANQTREIESYWSWPSSMSPGDDTVFLPPGRPKVARTQTVDITTLQPSSGGSYSPYANQTRELESTWSWPSSMSPGDDTVFLPPGRPKVARTQTVDITTLQPSSGGSYSTNPNQTREIQPYWPWPSSMSPGDYSVVLPPGRPKVARTQTVDITTLQPSSGVSFSPNANQTRELESTWSWPSSMSPGDDTVFLPPGRPRVARTQTVDITTLQPSPGVPNSQNTTQTASLNVTRDASQNASPNASQNGPVSVLNLSGPLNSADVAQRWWESRPFTPPSAALNAYVCQAWPAISMPALQQALALGQAMQQAQILTPRNEKLLGGVKELRHAQAMTQRQAMEREQMQPREWAQAPVVTQAPRLTQQQAFERAQAQQWVKTWAEMEQTARRQEMERAHWAQAQAQARAQAQVMTQAQAQALAQPIILRSPAPFILQSPLVGREAMPPPFQLPSPEAMPPTHLPANPLQAPQKYPDVKPKERRASTKQETDMKTSSDAKGKETSKQERIVGEIAFQLDRRILSSIFPDRARLYGFTVRNIPEKVAQSGADPFLQLTTEQASTIMERYNNIMDRLKQLGYDPSVHPTLTEHIVNTFGILRDRPDMTGAEAAAYNDIKYLQEVVKNATPPDMFNNCMLLLNCLHQLSQDDGKPLFIW</sequence>
<feature type="compositionally biased region" description="Basic and acidic residues" evidence="2">
    <location>
        <begin position="1241"/>
        <end position="1271"/>
    </location>
</feature>
<accession>A0AA35KJS0</accession>
<evidence type="ECO:0008006" key="7">
    <source>
        <dbReference type="Google" id="ProtNLM"/>
    </source>
</evidence>
<feature type="domain" description="Speriolin N-terminal" evidence="3">
    <location>
        <begin position="1"/>
        <end position="44"/>
    </location>
</feature>
<feature type="compositionally biased region" description="Low complexity" evidence="2">
    <location>
        <begin position="198"/>
        <end position="219"/>
    </location>
</feature>
<name>A0AA35KJS0_9SAUR</name>
<dbReference type="EMBL" id="OX395132">
    <property type="protein sequence ID" value="CAI5778756.1"/>
    <property type="molecule type" value="Genomic_DNA"/>
</dbReference>
<proteinExistence type="predicted"/>
<feature type="region of interest" description="Disordered" evidence="2">
    <location>
        <begin position="1212"/>
        <end position="1271"/>
    </location>
</feature>
<feature type="region of interest" description="Disordered" evidence="2">
    <location>
        <begin position="1003"/>
        <end position="1022"/>
    </location>
</feature>
<keyword evidence="1" id="KW-0175">Coiled coil</keyword>
<organism evidence="5 6">
    <name type="scientific">Podarcis lilfordi</name>
    <name type="common">Lilford's wall lizard</name>
    <dbReference type="NCBI Taxonomy" id="74358"/>
    <lineage>
        <taxon>Eukaryota</taxon>
        <taxon>Metazoa</taxon>
        <taxon>Chordata</taxon>
        <taxon>Craniata</taxon>
        <taxon>Vertebrata</taxon>
        <taxon>Euteleostomi</taxon>
        <taxon>Lepidosauria</taxon>
        <taxon>Squamata</taxon>
        <taxon>Bifurcata</taxon>
        <taxon>Unidentata</taxon>
        <taxon>Episquamata</taxon>
        <taxon>Laterata</taxon>
        <taxon>Lacertibaenia</taxon>
        <taxon>Lacertidae</taxon>
        <taxon>Podarcis</taxon>
    </lineage>
</organism>
<dbReference type="PANTHER" id="PTHR22192:SF16">
    <property type="entry name" value="SPERIOLIN"/>
    <property type="match status" value="1"/>
</dbReference>
<dbReference type="GO" id="GO:0005813">
    <property type="term" value="C:centrosome"/>
    <property type="evidence" value="ECO:0007669"/>
    <property type="project" value="TreeGrafter"/>
</dbReference>
<evidence type="ECO:0000256" key="1">
    <source>
        <dbReference type="SAM" id="Coils"/>
    </source>
</evidence>
<keyword evidence="6" id="KW-1185">Reference proteome</keyword>
<evidence type="ECO:0000313" key="6">
    <source>
        <dbReference type="Proteomes" id="UP001178461"/>
    </source>
</evidence>
<feature type="region of interest" description="Disordered" evidence="2">
    <location>
        <begin position="198"/>
        <end position="220"/>
    </location>
</feature>
<evidence type="ECO:0000256" key="2">
    <source>
        <dbReference type="SAM" id="MobiDB-lite"/>
    </source>
</evidence>
<dbReference type="PANTHER" id="PTHR22192">
    <property type="entry name" value="SPERIOLIN"/>
    <property type="match status" value="1"/>
</dbReference>
<protein>
    <recommendedName>
        <fullName evidence="7">Speriolin</fullName>
    </recommendedName>
</protein>
<feature type="coiled-coil region" evidence="1">
    <location>
        <begin position="7"/>
        <end position="34"/>
    </location>
</feature>
<feature type="compositionally biased region" description="Polar residues" evidence="2">
    <location>
        <begin position="927"/>
        <end position="956"/>
    </location>
</feature>